<proteinExistence type="predicted"/>
<organism evidence="1 2">
    <name type="scientific">Candidatus Limadaptatus stercoripullorum</name>
    <dbReference type="NCBI Taxonomy" id="2840846"/>
    <lineage>
        <taxon>Bacteria</taxon>
        <taxon>Bacillati</taxon>
        <taxon>Bacillota</taxon>
        <taxon>Clostridia</taxon>
        <taxon>Eubacteriales</taxon>
        <taxon>Candidatus Limadaptatus</taxon>
    </lineage>
</organism>
<dbReference type="AlphaFoldDB" id="A0A9D1SV85"/>
<dbReference type="Proteomes" id="UP000886857">
    <property type="component" value="Unassembled WGS sequence"/>
</dbReference>
<reference evidence="1" key="2">
    <citation type="journal article" date="2021" name="PeerJ">
        <title>Extensive microbial diversity within the chicken gut microbiome revealed by metagenomics and culture.</title>
        <authorList>
            <person name="Gilroy R."/>
            <person name="Ravi A."/>
            <person name="Getino M."/>
            <person name="Pursley I."/>
            <person name="Horton D.L."/>
            <person name="Alikhan N.F."/>
            <person name="Baker D."/>
            <person name="Gharbi K."/>
            <person name="Hall N."/>
            <person name="Watson M."/>
            <person name="Adriaenssens E.M."/>
            <person name="Foster-Nyarko E."/>
            <person name="Jarju S."/>
            <person name="Secka A."/>
            <person name="Antonio M."/>
            <person name="Oren A."/>
            <person name="Chaudhuri R.R."/>
            <person name="La Ragione R."/>
            <person name="Hildebrand F."/>
            <person name="Pallen M.J."/>
        </authorList>
    </citation>
    <scope>NUCLEOTIDE SEQUENCE</scope>
    <source>
        <strain evidence="1">10406</strain>
    </source>
</reference>
<accession>A0A9D1SV85</accession>
<dbReference type="EMBL" id="DVOE01000010">
    <property type="protein sequence ID" value="HIU98357.1"/>
    <property type="molecule type" value="Genomic_DNA"/>
</dbReference>
<comment type="caution">
    <text evidence="1">The sequence shown here is derived from an EMBL/GenBank/DDBJ whole genome shotgun (WGS) entry which is preliminary data.</text>
</comment>
<reference evidence="1" key="1">
    <citation type="submission" date="2020-10" db="EMBL/GenBank/DDBJ databases">
        <authorList>
            <person name="Gilroy R."/>
        </authorList>
    </citation>
    <scope>NUCLEOTIDE SEQUENCE</scope>
    <source>
        <strain evidence="1">10406</strain>
    </source>
</reference>
<sequence length="652" mass="72076">MAKNRETPLRRLPVGSVKPDGWLAKQLDIVNALQKRMGADPSLLEGVNWKGGEIFPRYVRGLILLAGVLGEPQLTVKAEGYMNAIFDAALEGGDLLPEDRDGEAPKTEAVKTLLSFYELTGEQRALTALKKFFKSRFNTMSVTHSWHHARARLLDEVEAMDALYRESDLEWLKDLAEMLRDRSPDWFRLAVRFPYKKAAEKCISPAALKKAVRTISQAESPREGKRVKPFTPEKMEAEWKRPAHQLLVETDGVNMAKAVKYPCTYGAFMGDRELRRLSLRLIANLNRYHGNATGMFSCDRRLGGNSPTRGIDITAAVEMMESLVSVLQATGEGVCADILEQIAFNVIGAAAFDDGSAVQDVLMVNQVECSVRRKEFFAGYPFGNAYARGGITRGSVALLSAYPFFMQALCMMRGADELNFFAYAPCTLDIPVRGSVLRIKEETGYPFRNTVVFKVLEADGDAAVRINFRVPRGTTMQLISGGQVVATGGGVISVKCTLRTGSTFMLKLDIPLLVTTNRDGTHSLYKGNVLMATRPGSEVSVRSYPGGEAAEVNAVTKWSVAPVIAKSSGRRTLYDAERTVVGKMPEKPFDRANAPFELYIRCKNVLNWDFDINGFSLAPTAPKFSEESIERAFVPFGCTSVRMAQFPPCYRG</sequence>
<dbReference type="GO" id="GO:0016787">
    <property type="term" value="F:hydrolase activity"/>
    <property type="evidence" value="ECO:0007669"/>
    <property type="project" value="UniProtKB-KW"/>
</dbReference>
<evidence type="ECO:0000313" key="1">
    <source>
        <dbReference type="EMBL" id="HIU98357.1"/>
    </source>
</evidence>
<protein>
    <submittedName>
        <fullName evidence="1">Glycoside hydrolase family 127 protein</fullName>
    </submittedName>
</protein>
<name>A0A9D1SV85_9FIRM</name>
<evidence type="ECO:0000313" key="2">
    <source>
        <dbReference type="Proteomes" id="UP000886857"/>
    </source>
</evidence>
<gene>
    <name evidence="1" type="ORF">IAC73_00760</name>
</gene>
<keyword evidence="1" id="KW-0378">Hydrolase</keyword>